<dbReference type="PANTHER" id="PTHR30625">
    <property type="entry name" value="PROTEIN TOLQ"/>
    <property type="match status" value="1"/>
</dbReference>
<evidence type="ECO:0000313" key="9">
    <source>
        <dbReference type="EMBL" id="NKI17234.1"/>
    </source>
</evidence>
<evidence type="ECO:0000256" key="4">
    <source>
        <dbReference type="ARBA" id="ARBA00022989"/>
    </source>
</evidence>
<sequence>MLELVKAGGWLMLPIILSSIIALAICVERYLALNPEKVAPRNLLNQVWGWLQNKQMDADKFRQLRNGSPLGRILAAGLGNAKYGREIMKESIEDAASHVIHELERYLNALGTIAAIAPLLGLLGTVLGMIRVFSEIMVQGTGNAGVLAGGISEALITTASGLCVAIPALVMHRYYLRRIDAIVVTLEQDAVKLVNAVHGDAAAKEFLNTASGQPASKAS</sequence>
<comment type="similarity">
    <text evidence="6">Belongs to the exbB/tolQ family.</text>
</comment>
<name>A0ABX1GDH5_9GAMM</name>
<evidence type="ECO:0000256" key="3">
    <source>
        <dbReference type="ARBA" id="ARBA00022692"/>
    </source>
</evidence>
<feature type="transmembrane region" description="Helical" evidence="7">
    <location>
        <begin position="106"/>
        <end position="130"/>
    </location>
</feature>
<feature type="transmembrane region" description="Helical" evidence="7">
    <location>
        <begin position="12"/>
        <end position="31"/>
    </location>
</feature>
<evidence type="ECO:0000256" key="7">
    <source>
        <dbReference type="SAM" id="Phobius"/>
    </source>
</evidence>
<dbReference type="InterPro" id="IPR002898">
    <property type="entry name" value="MotA_ExbB_proton_chnl"/>
</dbReference>
<keyword evidence="2" id="KW-1003">Cell membrane</keyword>
<dbReference type="EMBL" id="JAAWWK010000002">
    <property type="protein sequence ID" value="NKI17234.1"/>
    <property type="molecule type" value="Genomic_DNA"/>
</dbReference>
<evidence type="ECO:0000256" key="1">
    <source>
        <dbReference type="ARBA" id="ARBA00004651"/>
    </source>
</evidence>
<reference evidence="9 10" key="1">
    <citation type="submission" date="2020-04" db="EMBL/GenBank/DDBJ databases">
        <authorList>
            <person name="Yoon J."/>
        </authorList>
    </citation>
    <scope>NUCLEOTIDE SEQUENCE [LARGE SCALE GENOMIC DNA]</scope>
    <source>
        <strain evidence="9 10">KMU-166</strain>
    </source>
</reference>
<comment type="subcellular location">
    <subcellularLocation>
        <location evidence="1">Cell membrane</location>
        <topology evidence="1">Multi-pass membrane protein</topology>
    </subcellularLocation>
    <subcellularLocation>
        <location evidence="6">Membrane</location>
        <topology evidence="6">Multi-pass membrane protein</topology>
    </subcellularLocation>
</comment>
<evidence type="ECO:0000256" key="6">
    <source>
        <dbReference type="RuleBase" id="RU004057"/>
    </source>
</evidence>
<evidence type="ECO:0000256" key="2">
    <source>
        <dbReference type="ARBA" id="ARBA00022475"/>
    </source>
</evidence>
<dbReference type="Proteomes" id="UP000765845">
    <property type="component" value="Unassembled WGS sequence"/>
</dbReference>
<keyword evidence="10" id="KW-1185">Reference proteome</keyword>
<keyword evidence="6" id="KW-0813">Transport</keyword>
<comment type="caution">
    <text evidence="9">The sequence shown here is derived from an EMBL/GenBank/DDBJ whole genome shotgun (WGS) entry which is preliminary data.</text>
</comment>
<protein>
    <submittedName>
        <fullName evidence="9">MotA/TolQ/ExbB proton channel family protein</fullName>
    </submittedName>
</protein>
<keyword evidence="6" id="KW-0653">Protein transport</keyword>
<keyword evidence="4 7" id="KW-1133">Transmembrane helix</keyword>
<dbReference type="InterPro" id="IPR050790">
    <property type="entry name" value="ExbB/TolQ_transport"/>
</dbReference>
<evidence type="ECO:0000259" key="8">
    <source>
        <dbReference type="Pfam" id="PF01618"/>
    </source>
</evidence>
<accession>A0ABX1GDH5</accession>
<evidence type="ECO:0000256" key="5">
    <source>
        <dbReference type="ARBA" id="ARBA00023136"/>
    </source>
</evidence>
<dbReference type="RefSeq" id="WP_168449748.1">
    <property type="nucleotide sequence ID" value="NZ_JAAWWK010000002.1"/>
</dbReference>
<feature type="domain" description="MotA/TolQ/ExbB proton channel" evidence="8">
    <location>
        <begin position="68"/>
        <end position="187"/>
    </location>
</feature>
<feature type="transmembrane region" description="Helical" evidence="7">
    <location>
        <begin position="150"/>
        <end position="170"/>
    </location>
</feature>
<proteinExistence type="inferred from homology"/>
<keyword evidence="3 7" id="KW-0812">Transmembrane</keyword>
<keyword evidence="5 7" id="KW-0472">Membrane</keyword>
<dbReference type="PANTHER" id="PTHR30625:SF11">
    <property type="entry name" value="MOTA_TOLQ_EXBB PROTON CHANNEL DOMAIN-CONTAINING PROTEIN"/>
    <property type="match status" value="1"/>
</dbReference>
<organism evidence="9 10">
    <name type="scientific">Spongiibacter thalassae</name>
    <dbReference type="NCBI Taxonomy" id="2721624"/>
    <lineage>
        <taxon>Bacteria</taxon>
        <taxon>Pseudomonadati</taxon>
        <taxon>Pseudomonadota</taxon>
        <taxon>Gammaproteobacteria</taxon>
        <taxon>Cellvibrionales</taxon>
        <taxon>Spongiibacteraceae</taxon>
        <taxon>Spongiibacter</taxon>
    </lineage>
</organism>
<evidence type="ECO:0000313" key="10">
    <source>
        <dbReference type="Proteomes" id="UP000765845"/>
    </source>
</evidence>
<dbReference type="Pfam" id="PF01618">
    <property type="entry name" value="MotA_ExbB"/>
    <property type="match status" value="1"/>
</dbReference>
<gene>
    <name evidence="9" type="ORF">HCU74_07340</name>
</gene>